<evidence type="ECO:0000256" key="3">
    <source>
        <dbReference type="PIRNR" id="PIRNR002070"/>
    </source>
</evidence>
<evidence type="ECO:0000256" key="2">
    <source>
        <dbReference type="ARBA" id="ARBA00023172"/>
    </source>
</evidence>
<evidence type="ECO:0000313" key="5">
    <source>
        <dbReference type="EMBL" id="GLK73654.1"/>
    </source>
</evidence>
<dbReference type="InterPro" id="IPR011344">
    <property type="entry name" value="ssDNA-bd"/>
</dbReference>
<dbReference type="Gene3D" id="2.40.50.140">
    <property type="entry name" value="Nucleic acid-binding proteins"/>
    <property type="match status" value="1"/>
</dbReference>
<dbReference type="Proteomes" id="UP001143370">
    <property type="component" value="Unassembled WGS sequence"/>
</dbReference>
<dbReference type="EMBL" id="BSFJ01000031">
    <property type="protein sequence ID" value="GLK73654.1"/>
    <property type="molecule type" value="Genomic_DNA"/>
</dbReference>
<dbReference type="GO" id="GO:0006260">
    <property type="term" value="P:DNA replication"/>
    <property type="evidence" value="ECO:0007669"/>
    <property type="project" value="InterPro"/>
</dbReference>
<reference evidence="5" key="1">
    <citation type="journal article" date="2014" name="Int. J. Syst. Evol. Microbiol.">
        <title>Complete genome sequence of Corynebacterium casei LMG S-19264T (=DSM 44701T), isolated from a smear-ripened cheese.</title>
        <authorList>
            <consortium name="US DOE Joint Genome Institute (JGI-PGF)"/>
            <person name="Walter F."/>
            <person name="Albersmeier A."/>
            <person name="Kalinowski J."/>
            <person name="Ruckert C."/>
        </authorList>
    </citation>
    <scope>NUCLEOTIDE SEQUENCE</scope>
    <source>
        <strain evidence="5">VKM B-2484</strain>
    </source>
</reference>
<protein>
    <recommendedName>
        <fullName evidence="3 4">Single-stranded DNA-binding protein</fullName>
    </recommendedName>
</protein>
<accession>A0A9W6JDC6</accession>
<reference evidence="5" key="2">
    <citation type="submission" date="2023-01" db="EMBL/GenBank/DDBJ databases">
        <authorList>
            <person name="Sun Q."/>
            <person name="Evtushenko L."/>
        </authorList>
    </citation>
    <scope>NUCLEOTIDE SEQUENCE</scope>
    <source>
        <strain evidence="5">VKM B-2484</strain>
    </source>
</reference>
<dbReference type="PROSITE" id="PS50935">
    <property type="entry name" value="SSB"/>
    <property type="match status" value="1"/>
</dbReference>
<dbReference type="CDD" id="cd04496">
    <property type="entry name" value="SSB_OBF"/>
    <property type="match status" value="1"/>
</dbReference>
<evidence type="ECO:0000256" key="1">
    <source>
        <dbReference type="ARBA" id="ARBA00023125"/>
    </source>
</evidence>
<name>A0A9W6JDC6_9HYPH</name>
<dbReference type="GO" id="GO:0006310">
    <property type="term" value="P:DNA recombination"/>
    <property type="evidence" value="ECO:0007669"/>
    <property type="project" value="UniProtKB-KW"/>
</dbReference>
<dbReference type="Pfam" id="PF00436">
    <property type="entry name" value="SSB"/>
    <property type="match status" value="1"/>
</dbReference>
<keyword evidence="2" id="KW-0233">DNA recombination</keyword>
<dbReference type="PIRSF" id="PIRSF002070">
    <property type="entry name" value="SSB"/>
    <property type="match status" value="1"/>
</dbReference>
<dbReference type="InterPro" id="IPR000424">
    <property type="entry name" value="Primosome_PriB/ssb"/>
</dbReference>
<dbReference type="RefSeq" id="WP_213375942.1">
    <property type="nucleotide sequence ID" value="NZ_BSFJ01000031.1"/>
</dbReference>
<organism evidence="5 6">
    <name type="scientific">Ancylobacter dichloromethanicus</name>
    <dbReference type="NCBI Taxonomy" id="518825"/>
    <lineage>
        <taxon>Bacteria</taxon>
        <taxon>Pseudomonadati</taxon>
        <taxon>Pseudomonadota</taxon>
        <taxon>Alphaproteobacteria</taxon>
        <taxon>Hyphomicrobiales</taxon>
        <taxon>Xanthobacteraceae</taxon>
        <taxon>Ancylobacter</taxon>
    </lineage>
</organism>
<proteinExistence type="predicted"/>
<dbReference type="GO" id="GO:0003697">
    <property type="term" value="F:single-stranded DNA binding"/>
    <property type="evidence" value="ECO:0007669"/>
    <property type="project" value="InterPro"/>
</dbReference>
<dbReference type="NCBIfam" id="TIGR00621">
    <property type="entry name" value="ssb"/>
    <property type="match status" value="1"/>
</dbReference>
<evidence type="ECO:0000256" key="4">
    <source>
        <dbReference type="RuleBase" id="RU000524"/>
    </source>
</evidence>
<gene>
    <name evidence="5" type="ORF">GCM10017643_37720</name>
</gene>
<dbReference type="AlphaFoldDB" id="A0A9W6JDC6"/>
<keyword evidence="6" id="KW-1185">Reference proteome</keyword>
<evidence type="ECO:0000313" key="6">
    <source>
        <dbReference type="Proteomes" id="UP001143370"/>
    </source>
</evidence>
<comment type="caution">
    <text evidence="5">The sequence shown here is derived from an EMBL/GenBank/DDBJ whole genome shotgun (WGS) entry which is preliminary data.</text>
</comment>
<sequence length="113" mass="12379">MRTTNLFIVRGHVGQAPKAFNKAAKINVATDRIWTDAKGERHEETDWVTVTILNERVAEWAIANVAKGDAVYAECRVADGSYKGKDGETVYTTDVIASAFHKLDLGSRDDPAA</sequence>
<keyword evidence="1 3" id="KW-0238">DNA-binding</keyword>
<dbReference type="SUPFAM" id="SSF50249">
    <property type="entry name" value="Nucleic acid-binding proteins"/>
    <property type="match status" value="1"/>
</dbReference>
<dbReference type="InterPro" id="IPR012340">
    <property type="entry name" value="NA-bd_OB-fold"/>
</dbReference>